<organism evidence="4 5">
    <name type="scientific">Paraphoma chrysanthemicola</name>
    <dbReference type="NCBI Taxonomy" id="798071"/>
    <lineage>
        <taxon>Eukaryota</taxon>
        <taxon>Fungi</taxon>
        <taxon>Dikarya</taxon>
        <taxon>Ascomycota</taxon>
        <taxon>Pezizomycotina</taxon>
        <taxon>Dothideomycetes</taxon>
        <taxon>Pleosporomycetidae</taxon>
        <taxon>Pleosporales</taxon>
        <taxon>Pleosporineae</taxon>
        <taxon>Phaeosphaeriaceae</taxon>
        <taxon>Paraphoma</taxon>
    </lineage>
</organism>
<keyword evidence="1" id="KW-0862">Zinc</keyword>
<name>A0A8K0W3F1_9PLEO</name>
<evidence type="ECO:0000256" key="2">
    <source>
        <dbReference type="SAM" id="MobiDB-lite"/>
    </source>
</evidence>
<dbReference type="OrthoDB" id="6365676at2759"/>
<evidence type="ECO:0000259" key="3">
    <source>
        <dbReference type="PROSITE" id="PS50157"/>
    </source>
</evidence>
<dbReference type="SUPFAM" id="SSF57667">
    <property type="entry name" value="beta-beta-alpha zinc fingers"/>
    <property type="match status" value="1"/>
</dbReference>
<gene>
    <name evidence="4" type="ORF">FB567DRAFT_6102</name>
</gene>
<dbReference type="Proteomes" id="UP000813461">
    <property type="component" value="Unassembled WGS sequence"/>
</dbReference>
<dbReference type="SMART" id="SM00355">
    <property type="entry name" value="ZnF_C2H2"/>
    <property type="match status" value="2"/>
</dbReference>
<dbReference type="GO" id="GO:0008270">
    <property type="term" value="F:zinc ion binding"/>
    <property type="evidence" value="ECO:0007669"/>
    <property type="project" value="UniProtKB-KW"/>
</dbReference>
<comment type="caution">
    <text evidence="4">The sequence shown here is derived from an EMBL/GenBank/DDBJ whole genome shotgun (WGS) entry which is preliminary data.</text>
</comment>
<feature type="compositionally biased region" description="Basic and acidic residues" evidence="2">
    <location>
        <begin position="308"/>
        <end position="317"/>
    </location>
</feature>
<keyword evidence="1" id="KW-0863">Zinc-finger</keyword>
<dbReference type="InterPro" id="IPR013087">
    <property type="entry name" value="Znf_C2H2_type"/>
</dbReference>
<dbReference type="PROSITE" id="PS50157">
    <property type="entry name" value="ZINC_FINGER_C2H2_2"/>
    <property type="match status" value="1"/>
</dbReference>
<sequence length="327" mass="37168">MSGMRVLPLQHPLKTLPAINHPVAAQGRYLAQQRIRRKSTALLEYSDDDSSNVRYPRHDQYFETEKGLQCHCGRLFIRLESLQRHQKKHAQENTLACGFDGCDMTFVRVDLLQQHQDRHRKLRSTFNQARIDALGETAASTGHSQTFTPAAAHGLFPIPFQSRHSAVAETSTKGIKQKVRNARMFIDYSHRKRGPSSRVNHGSKKRVHYTVSQDNTESQVQCVKTQRTTHRQERNLAARAKNFRVSGKARFRPLTDPLREVFRPQPGSVQSAQPLHQRSFHEVIGEEAPPVTGINASTSRWMPDDCQLSRRAERRNPASETGAILAN</sequence>
<reference evidence="4" key="1">
    <citation type="journal article" date="2021" name="Nat. Commun.">
        <title>Genetic determinants of endophytism in the Arabidopsis root mycobiome.</title>
        <authorList>
            <person name="Mesny F."/>
            <person name="Miyauchi S."/>
            <person name="Thiergart T."/>
            <person name="Pickel B."/>
            <person name="Atanasova L."/>
            <person name="Karlsson M."/>
            <person name="Huettel B."/>
            <person name="Barry K.W."/>
            <person name="Haridas S."/>
            <person name="Chen C."/>
            <person name="Bauer D."/>
            <person name="Andreopoulos W."/>
            <person name="Pangilinan J."/>
            <person name="LaButti K."/>
            <person name="Riley R."/>
            <person name="Lipzen A."/>
            <person name="Clum A."/>
            <person name="Drula E."/>
            <person name="Henrissat B."/>
            <person name="Kohler A."/>
            <person name="Grigoriev I.V."/>
            <person name="Martin F.M."/>
            <person name="Hacquard S."/>
        </authorList>
    </citation>
    <scope>NUCLEOTIDE SEQUENCE</scope>
    <source>
        <strain evidence="4">MPI-SDFR-AT-0120</strain>
    </source>
</reference>
<evidence type="ECO:0000256" key="1">
    <source>
        <dbReference type="PROSITE-ProRule" id="PRU00042"/>
    </source>
</evidence>
<dbReference type="EMBL" id="JAGMVJ010000001">
    <property type="protein sequence ID" value="KAH7094551.1"/>
    <property type="molecule type" value="Genomic_DNA"/>
</dbReference>
<dbReference type="Gene3D" id="3.30.160.60">
    <property type="entry name" value="Classic Zinc Finger"/>
    <property type="match status" value="1"/>
</dbReference>
<evidence type="ECO:0000313" key="5">
    <source>
        <dbReference type="Proteomes" id="UP000813461"/>
    </source>
</evidence>
<proteinExistence type="predicted"/>
<feature type="region of interest" description="Disordered" evidence="2">
    <location>
        <begin position="308"/>
        <end position="327"/>
    </location>
</feature>
<dbReference type="PROSITE" id="PS00028">
    <property type="entry name" value="ZINC_FINGER_C2H2_1"/>
    <property type="match status" value="1"/>
</dbReference>
<keyword evidence="1" id="KW-0479">Metal-binding</keyword>
<accession>A0A8K0W3F1</accession>
<protein>
    <recommendedName>
        <fullName evidence="3">C2H2-type domain-containing protein</fullName>
    </recommendedName>
</protein>
<dbReference type="AlphaFoldDB" id="A0A8K0W3F1"/>
<dbReference type="InterPro" id="IPR036236">
    <property type="entry name" value="Znf_C2H2_sf"/>
</dbReference>
<keyword evidence="5" id="KW-1185">Reference proteome</keyword>
<evidence type="ECO:0000313" key="4">
    <source>
        <dbReference type="EMBL" id="KAH7094551.1"/>
    </source>
</evidence>
<feature type="domain" description="C2H2-type" evidence="3">
    <location>
        <begin position="62"/>
        <end position="94"/>
    </location>
</feature>